<dbReference type="InterPro" id="IPR015943">
    <property type="entry name" value="WD40/YVTN_repeat-like_dom_sf"/>
</dbReference>
<evidence type="ECO:0000313" key="5">
    <source>
        <dbReference type="Proteomes" id="UP001206483"/>
    </source>
</evidence>
<evidence type="ECO:0000259" key="3">
    <source>
        <dbReference type="Pfam" id="PF13360"/>
    </source>
</evidence>
<name>A0ABT1IVX1_9ACTN</name>
<dbReference type="RefSeq" id="WP_253796201.1">
    <property type="nucleotide sequence ID" value="NZ_BAAAUB010000042.1"/>
</dbReference>
<dbReference type="EMBL" id="JAMZDX010000002">
    <property type="protein sequence ID" value="MCP2309214.1"/>
    <property type="molecule type" value="Genomic_DNA"/>
</dbReference>
<evidence type="ECO:0000313" key="4">
    <source>
        <dbReference type="EMBL" id="MCP2309214.1"/>
    </source>
</evidence>
<keyword evidence="2" id="KW-1133">Transmembrane helix</keyword>
<dbReference type="SUPFAM" id="SSF50998">
    <property type="entry name" value="Quinoprotein alcohol dehydrogenase-like"/>
    <property type="match status" value="2"/>
</dbReference>
<keyword evidence="2" id="KW-0812">Transmembrane</keyword>
<evidence type="ECO:0000256" key="2">
    <source>
        <dbReference type="SAM" id="Phobius"/>
    </source>
</evidence>
<accession>A0ABT1IVX1</accession>
<reference evidence="4 5" key="1">
    <citation type="submission" date="2022-06" db="EMBL/GenBank/DDBJ databases">
        <title>Sequencing the genomes of 1000 actinobacteria strains.</title>
        <authorList>
            <person name="Klenk H.-P."/>
        </authorList>
    </citation>
    <scope>NUCLEOTIDE SEQUENCE [LARGE SCALE GENOMIC DNA]</scope>
    <source>
        <strain evidence="4 5">DSM 41656</strain>
    </source>
</reference>
<dbReference type="InterPro" id="IPR002372">
    <property type="entry name" value="PQQ_rpt_dom"/>
</dbReference>
<feature type="transmembrane region" description="Helical" evidence="2">
    <location>
        <begin position="35"/>
        <end position="57"/>
    </location>
</feature>
<dbReference type="Gene3D" id="2.40.10.480">
    <property type="match status" value="1"/>
</dbReference>
<protein>
    <submittedName>
        <fullName evidence="4">Outer membrane protein assembly factor BamB</fullName>
    </submittedName>
</protein>
<proteinExistence type="predicted"/>
<feature type="transmembrane region" description="Helical" evidence="2">
    <location>
        <begin position="64"/>
        <end position="86"/>
    </location>
</feature>
<evidence type="ECO:0000256" key="1">
    <source>
        <dbReference type="SAM" id="MobiDB-lite"/>
    </source>
</evidence>
<feature type="compositionally biased region" description="Acidic residues" evidence="1">
    <location>
        <begin position="1"/>
        <end position="10"/>
    </location>
</feature>
<dbReference type="Pfam" id="PF13360">
    <property type="entry name" value="PQQ_2"/>
    <property type="match status" value="1"/>
</dbReference>
<organism evidence="4 5">
    <name type="scientific">Kitasatospora paracochleata</name>
    <dbReference type="NCBI Taxonomy" id="58354"/>
    <lineage>
        <taxon>Bacteria</taxon>
        <taxon>Bacillati</taxon>
        <taxon>Actinomycetota</taxon>
        <taxon>Actinomycetes</taxon>
        <taxon>Kitasatosporales</taxon>
        <taxon>Streptomycetaceae</taxon>
        <taxon>Kitasatospora</taxon>
    </lineage>
</organism>
<dbReference type="Proteomes" id="UP001206483">
    <property type="component" value="Unassembled WGS sequence"/>
</dbReference>
<feature type="transmembrane region" description="Helical" evidence="2">
    <location>
        <begin position="92"/>
        <end position="115"/>
    </location>
</feature>
<gene>
    <name evidence="4" type="ORF">FHR36_002338</name>
</gene>
<comment type="caution">
    <text evidence="4">The sequence shown here is derived from an EMBL/GenBank/DDBJ whole genome shotgun (WGS) entry which is preliminary data.</text>
</comment>
<dbReference type="InterPro" id="IPR011047">
    <property type="entry name" value="Quinoprotein_ADH-like_sf"/>
</dbReference>
<feature type="domain" description="Pyrrolo-quinoline quinone repeat" evidence="3">
    <location>
        <begin position="407"/>
        <end position="469"/>
    </location>
</feature>
<keyword evidence="5" id="KW-1185">Reference proteome</keyword>
<keyword evidence="2" id="KW-0472">Membrane</keyword>
<feature type="region of interest" description="Disordered" evidence="1">
    <location>
        <begin position="1"/>
        <end position="28"/>
    </location>
</feature>
<sequence length="501" mass="51183">MANADIDEADGTTAAAEQPGERRSWWRHGSAGSSAVKSGVCGAITGFCLAVTASAAGTGHDSTAALLLFAGLFLGIPLLACLWWALERPRAGLSAMAAAALLTAGSVPLWGNAVFGGRDLAPLWRVDTERPLGTQAVGSWAAGDLVVRVRPDRVTAYRLATGETAWQWTPPGTDTVCAMSRATGQGIGLLGHAAHDQPCAAAVALDLATGAPRWTATVAAPARVGDPSAPDLIAVAGSTAVLQGADGWHAAALADGHDLWRSTTGPGCSPLAVAAGPDDVVTVSRCGTDAPVLRELAAGDGSERLRTALPVSSDLTHLAVLATAPLTVWVDEAAERGTHAVIGFDAAGRAAATIPVVDEYTLDVALGGFGAFTARPSYGAVVADGLLLVPAEKPGDVVVNAKSRSTKGRVVAYSLADGRRQWTADLDDRVRGLAVDGDSVWVLTGRSLVRLTAATGHRTVERDAGSGPAAAAPGDLWAFDRRFVFVEVDGTDGRSPAFAFG</sequence>
<dbReference type="Gene3D" id="2.130.10.10">
    <property type="entry name" value="YVTN repeat-like/Quinoprotein amine dehydrogenase"/>
    <property type="match status" value="1"/>
</dbReference>